<evidence type="ECO:0000256" key="5">
    <source>
        <dbReference type="ARBA" id="ARBA00023125"/>
    </source>
</evidence>
<dbReference type="AlphaFoldDB" id="A0A9P8SDG4"/>
<dbReference type="PANTHER" id="PTHR31313:SF4">
    <property type="entry name" value="CONIDIAL DEVELOPMENT PROTEIN FLUFFY"/>
    <property type="match status" value="1"/>
</dbReference>
<dbReference type="PROSITE" id="PS50048">
    <property type="entry name" value="ZN2_CY6_FUNGAL_2"/>
    <property type="match status" value="1"/>
</dbReference>
<name>A0A9P8SDG4_9HYPO</name>
<dbReference type="RefSeq" id="XP_044714520.1">
    <property type="nucleotide sequence ID" value="XM_044870378.1"/>
</dbReference>
<evidence type="ECO:0000256" key="2">
    <source>
        <dbReference type="ARBA" id="ARBA00022723"/>
    </source>
</evidence>
<sequence>MLIRMACQRCRKKRAKCDDGQAPCKRCDEAGEGRVYDHPRRKSKDDLRAEIDSLRRYNEEHDRLLRAICSINDVEELAHLNGENGRGSSDGGEQESSAGSSSSILDEAVCPHCLSRLPSPTMHRSASGSSDLSTLTEAPKATSTPALAAPVSPSLPFDDASHAQTDRWTCAGCTVASVRQILDALLTWDYLPFCLMCKDPFFRDYCSGSSRYCSSALVNALIALATQVVHEISDEAESPGLASSAEANHFRQGRGHYPQNRPLGQPPRYTGHRDSSLYQITCGREAEAQALADSFAARIVNLCPQEPLMGSEAENMPKFGLLPYFVSTGQVFTMSTSCKLQDDSIFLDQSACGAEYLFGGQCGSGTTPDPALKARGSQLRNLQLIPARVFQLTEWVYKLLSSATHTPNGRFDTAEVMAVYTECLDWYEGFFSYPKPAAVTPLCTLYLHVLSVLPTLPVPPSRQPCPG</sequence>
<dbReference type="PANTHER" id="PTHR31313">
    <property type="entry name" value="TY1 ENHANCER ACTIVATOR"/>
    <property type="match status" value="1"/>
</dbReference>
<evidence type="ECO:0000256" key="7">
    <source>
        <dbReference type="ARBA" id="ARBA00023242"/>
    </source>
</evidence>
<keyword evidence="4" id="KW-0805">Transcription regulation</keyword>
<comment type="subcellular location">
    <subcellularLocation>
        <location evidence="1">Nucleus</location>
    </subcellularLocation>
</comment>
<keyword evidence="2" id="KW-0479">Metal-binding</keyword>
<dbReference type="OrthoDB" id="5239226at2759"/>
<comment type="caution">
    <text evidence="10">The sequence shown here is derived from an EMBL/GenBank/DDBJ whole genome shotgun (WGS) entry which is preliminary data.</text>
</comment>
<dbReference type="GO" id="GO:0000981">
    <property type="term" value="F:DNA-binding transcription factor activity, RNA polymerase II-specific"/>
    <property type="evidence" value="ECO:0007669"/>
    <property type="project" value="InterPro"/>
</dbReference>
<protein>
    <recommendedName>
        <fullName evidence="9">Zn(2)-C6 fungal-type domain-containing protein</fullName>
    </recommendedName>
</protein>
<feature type="region of interest" description="Disordered" evidence="8">
    <location>
        <begin position="120"/>
        <end position="152"/>
    </location>
</feature>
<dbReference type="Gene3D" id="4.10.240.10">
    <property type="entry name" value="Zn(2)-C6 fungal-type DNA-binding domain"/>
    <property type="match status" value="1"/>
</dbReference>
<organism evidence="10 11">
    <name type="scientific">Hirsutella rhossiliensis</name>
    <dbReference type="NCBI Taxonomy" id="111463"/>
    <lineage>
        <taxon>Eukaryota</taxon>
        <taxon>Fungi</taxon>
        <taxon>Dikarya</taxon>
        <taxon>Ascomycota</taxon>
        <taxon>Pezizomycotina</taxon>
        <taxon>Sordariomycetes</taxon>
        <taxon>Hypocreomycetidae</taxon>
        <taxon>Hypocreales</taxon>
        <taxon>Ophiocordycipitaceae</taxon>
        <taxon>Hirsutella</taxon>
    </lineage>
</organism>
<keyword evidence="6" id="KW-0804">Transcription</keyword>
<keyword evidence="7" id="KW-0539">Nucleus</keyword>
<evidence type="ECO:0000256" key="1">
    <source>
        <dbReference type="ARBA" id="ARBA00004123"/>
    </source>
</evidence>
<reference evidence="10" key="1">
    <citation type="submission" date="2021-09" db="EMBL/GenBank/DDBJ databases">
        <title>A high-quality genome of the endoparasitic fungus Hirsutella rhossiliensis with a comparison of Hirsutella genomes reveals transposable elements contributing to genome size variation.</title>
        <authorList>
            <person name="Lin R."/>
            <person name="Jiao Y."/>
            <person name="Sun X."/>
            <person name="Ling J."/>
            <person name="Xie B."/>
            <person name="Cheng X."/>
        </authorList>
    </citation>
    <scope>NUCLEOTIDE SEQUENCE</scope>
    <source>
        <strain evidence="10">HR02</strain>
    </source>
</reference>
<feature type="compositionally biased region" description="Low complexity" evidence="8">
    <location>
        <begin position="94"/>
        <end position="103"/>
    </location>
</feature>
<evidence type="ECO:0000313" key="10">
    <source>
        <dbReference type="EMBL" id="KAH0957006.1"/>
    </source>
</evidence>
<dbReference type="SUPFAM" id="SSF57701">
    <property type="entry name" value="Zn2/Cys6 DNA-binding domain"/>
    <property type="match status" value="1"/>
</dbReference>
<proteinExistence type="predicted"/>
<dbReference type="InterPro" id="IPR001138">
    <property type="entry name" value="Zn2Cys6_DnaBD"/>
</dbReference>
<dbReference type="GO" id="GO:0003677">
    <property type="term" value="F:DNA binding"/>
    <property type="evidence" value="ECO:0007669"/>
    <property type="project" value="UniProtKB-KW"/>
</dbReference>
<evidence type="ECO:0000256" key="8">
    <source>
        <dbReference type="SAM" id="MobiDB-lite"/>
    </source>
</evidence>
<feature type="compositionally biased region" description="Low complexity" evidence="8">
    <location>
        <begin position="141"/>
        <end position="152"/>
    </location>
</feature>
<feature type="compositionally biased region" description="Polar residues" evidence="8">
    <location>
        <begin position="122"/>
        <end position="136"/>
    </location>
</feature>
<evidence type="ECO:0000259" key="9">
    <source>
        <dbReference type="PROSITE" id="PS50048"/>
    </source>
</evidence>
<feature type="region of interest" description="Disordered" evidence="8">
    <location>
        <begin position="81"/>
        <end position="103"/>
    </location>
</feature>
<keyword evidence="5" id="KW-0238">DNA-binding</keyword>
<dbReference type="GeneID" id="68361036"/>
<feature type="domain" description="Zn(2)-C6 fungal-type" evidence="9">
    <location>
        <begin position="6"/>
        <end position="36"/>
    </location>
</feature>
<dbReference type="GO" id="GO:0005634">
    <property type="term" value="C:nucleus"/>
    <property type="evidence" value="ECO:0007669"/>
    <property type="project" value="UniProtKB-SubCell"/>
</dbReference>
<evidence type="ECO:0000256" key="3">
    <source>
        <dbReference type="ARBA" id="ARBA00022833"/>
    </source>
</evidence>
<accession>A0A9P8SDG4</accession>
<dbReference type="SMART" id="SM00066">
    <property type="entry name" value="GAL4"/>
    <property type="match status" value="1"/>
</dbReference>
<keyword evidence="3" id="KW-0862">Zinc</keyword>
<dbReference type="GO" id="GO:0008270">
    <property type="term" value="F:zinc ion binding"/>
    <property type="evidence" value="ECO:0007669"/>
    <property type="project" value="InterPro"/>
</dbReference>
<dbReference type="InterPro" id="IPR036864">
    <property type="entry name" value="Zn2-C6_fun-type_DNA-bd_sf"/>
</dbReference>
<dbReference type="CDD" id="cd00067">
    <property type="entry name" value="GAL4"/>
    <property type="match status" value="1"/>
</dbReference>
<dbReference type="InterPro" id="IPR051615">
    <property type="entry name" value="Transcr_Regulatory_Elem"/>
</dbReference>
<keyword evidence="11" id="KW-1185">Reference proteome</keyword>
<evidence type="ECO:0000313" key="11">
    <source>
        <dbReference type="Proteomes" id="UP000824596"/>
    </source>
</evidence>
<dbReference type="Proteomes" id="UP000824596">
    <property type="component" value="Unassembled WGS sequence"/>
</dbReference>
<evidence type="ECO:0000256" key="4">
    <source>
        <dbReference type="ARBA" id="ARBA00023015"/>
    </source>
</evidence>
<dbReference type="Pfam" id="PF00172">
    <property type="entry name" value="Zn_clus"/>
    <property type="match status" value="1"/>
</dbReference>
<evidence type="ECO:0000256" key="6">
    <source>
        <dbReference type="ARBA" id="ARBA00023163"/>
    </source>
</evidence>
<dbReference type="EMBL" id="JAIZPD010000027">
    <property type="protein sequence ID" value="KAH0957006.1"/>
    <property type="molecule type" value="Genomic_DNA"/>
</dbReference>
<gene>
    <name evidence="10" type="ORF">HRG_11908</name>
</gene>